<dbReference type="InterPro" id="IPR036390">
    <property type="entry name" value="WH_DNA-bd_sf"/>
</dbReference>
<dbReference type="SUPFAM" id="SSF46785">
    <property type="entry name" value="Winged helix' DNA-binding domain"/>
    <property type="match status" value="1"/>
</dbReference>
<dbReference type="InterPro" id="IPR018490">
    <property type="entry name" value="cNMP-bd_dom_sf"/>
</dbReference>
<dbReference type="SMART" id="SM00100">
    <property type="entry name" value="cNMP"/>
    <property type="match status" value="1"/>
</dbReference>
<dbReference type="CDD" id="cd00038">
    <property type="entry name" value="CAP_ED"/>
    <property type="match status" value="1"/>
</dbReference>
<dbReference type="GO" id="GO:0003700">
    <property type="term" value="F:DNA-binding transcription factor activity"/>
    <property type="evidence" value="ECO:0007669"/>
    <property type="project" value="TreeGrafter"/>
</dbReference>
<evidence type="ECO:0000256" key="2">
    <source>
        <dbReference type="ARBA" id="ARBA00023125"/>
    </source>
</evidence>
<dbReference type="OrthoDB" id="8969464at2"/>
<protein>
    <submittedName>
        <fullName evidence="5">Cyclic nucleotide-binding protein</fullName>
    </submittedName>
</protein>
<dbReference type="STRING" id="395961.Cyan7425_4412"/>
<evidence type="ECO:0000256" key="1">
    <source>
        <dbReference type="ARBA" id="ARBA00023015"/>
    </source>
</evidence>
<dbReference type="Pfam" id="PF13545">
    <property type="entry name" value="HTH_Crp_2"/>
    <property type="match status" value="1"/>
</dbReference>
<feature type="domain" description="HTH crp-type" evidence="4">
    <location>
        <begin position="146"/>
        <end position="212"/>
    </location>
</feature>
<sequence length="234" mass="26061">MDQELPRGKNQLLFALSPEVYQRLKPYLQTVRLERQQLLYSPGELVTDAFFPNGGVISIVAAMEDGDTVEVALVGSEGFIGVGAVLGDPHINHQVIVQTETTATRLPMEQLKAEFDRGGELQRLILRYAQARMLLIAQGAACNRLHTIEERLARRLLMMQDRVGSNQLMLTQEFIAEMLGTRRSGLAVAIGTLQQAGIIASRRGVVTIRDREALEAVSCECYRMIKSHFQRLLG</sequence>
<dbReference type="GO" id="GO:0005829">
    <property type="term" value="C:cytosol"/>
    <property type="evidence" value="ECO:0007669"/>
    <property type="project" value="TreeGrafter"/>
</dbReference>
<evidence type="ECO:0000256" key="3">
    <source>
        <dbReference type="ARBA" id="ARBA00023163"/>
    </source>
</evidence>
<dbReference type="Pfam" id="PF00027">
    <property type="entry name" value="cNMP_binding"/>
    <property type="match status" value="1"/>
</dbReference>
<dbReference type="InterPro" id="IPR000595">
    <property type="entry name" value="cNMP-bd_dom"/>
</dbReference>
<keyword evidence="2" id="KW-0238">DNA-binding</keyword>
<dbReference type="AlphaFoldDB" id="B8HJX2"/>
<gene>
    <name evidence="5" type="ordered locus">Cyan7425_4412</name>
</gene>
<dbReference type="PANTHER" id="PTHR24567:SF74">
    <property type="entry name" value="HTH-TYPE TRANSCRIPTIONAL REGULATOR ARCR"/>
    <property type="match status" value="1"/>
</dbReference>
<evidence type="ECO:0000313" key="5">
    <source>
        <dbReference type="EMBL" id="ACL46722.1"/>
    </source>
</evidence>
<dbReference type="KEGG" id="cyn:Cyan7425_4412"/>
<dbReference type="InterPro" id="IPR050397">
    <property type="entry name" value="Env_Response_Regulators"/>
</dbReference>
<accession>B8HJX2</accession>
<dbReference type="InterPro" id="IPR012318">
    <property type="entry name" value="HTH_CRP"/>
</dbReference>
<organism evidence="5">
    <name type="scientific">Cyanothece sp. (strain PCC 7425 / ATCC 29141)</name>
    <dbReference type="NCBI Taxonomy" id="395961"/>
    <lineage>
        <taxon>Bacteria</taxon>
        <taxon>Bacillati</taxon>
        <taxon>Cyanobacteriota</taxon>
        <taxon>Cyanophyceae</taxon>
        <taxon>Gomontiellales</taxon>
        <taxon>Cyanothecaceae</taxon>
        <taxon>Cyanothece</taxon>
    </lineage>
</organism>
<proteinExistence type="predicted"/>
<dbReference type="PANTHER" id="PTHR24567">
    <property type="entry name" value="CRP FAMILY TRANSCRIPTIONAL REGULATORY PROTEIN"/>
    <property type="match status" value="1"/>
</dbReference>
<dbReference type="EMBL" id="CP001344">
    <property type="protein sequence ID" value="ACL46722.1"/>
    <property type="molecule type" value="Genomic_DNA"/>
</dbReference>
<name>B8HJX2_CYAP4</name>
<reference evidence="5" key="1">
    <citation type="submission" date="2009-01" db="EMBL/GenBank/DDBJ databases">
        <title>Complete sequence of chromosome Cyanothece sp. PCC 7425.</title>
        <authorList>
            <consortium name="US DOE Joint Genome Institute"/>
            <person name="Lucas S."/>
            <person name="Copeland A."/>
            <person name="Lapidus A."/>
            <person name="Glavina del Rio T."/>
            <person name="Dalin E."/>
            <person name="Tice H."/>
            <person name="Bruce D."/>
            <person name="Goodwin L."/>
            <person name="Pitluck S."/>
            <person name="Sims D."/>
            <person name="Meineke L."/>
            <person name="Brettin T."/>
            <person name="Detter J.C."/>
            <person name="Han C."/>
            <person name="Larimer F."/>
            <person name="Land M."/>
            <person name="Hauser L."/>
            <person name="Kyrpides N."/>
            <person name="Ovchinnikova G."/>
            <person name="Liberton M."/>
            <person name="Stoeckel J."/>
            <person name="Banerjee A."/>
            <person name="Singh A."/>
            <person name="Page L."/>
            <person name="Sato H."/>
            <person name="Zhao L."/>
            <person name="Sherman L."/>
            <person name="Pakrasi H."/>
            <person name="Richardson P."/>
        </authorList>
    </citation>
    <scope>NUCLEOTIDE SEQUENCE</scope>
    <source>
        <strain evidence="5">PCC 7425</strain>
    </source>
</reference>
<dbReference type="SUPFAM" id="SSF51206">
    <property type="entry name" value="cAMP-binding domain-like"/>
    <property type="match status" value="1"/>
</dbReference>
<dbReference type="Gene3D" id="1.10.10.10">
    <property type="entry name" value="Winged helix-like DNA-binding domain superfamily/Winged helix DNA-binding domain"/>
    <property type="match status" value="1"/>
</dbReference>
<dbReference type="InterPro" id="IPR014710">
    <property type="entry name" value="RmlC-like_jellyroll"/>
</dbReference>
<dbReference type="GO" id="GO:0003677">
    <property type="term" value="F:DNA binding"/>
    <property type="evidence" value="ECO:0007669"/>
    <property type="project" value="UniProtKB-KW"/>
</dbReference>
<dbReference type="HOGENOM" id="CLU_077340_0_0_3"/>
<dbReference type="eggNOG" id="COG0664">
    <property type="taxonomic scope" value="Bacteria"/>
</dbReference>
<evidence type="ECO:0000259" key="4">
    <source>
        <dbReference type="PROSITE" id="PS51063"/>
    </source>
</evidence>
<dbReference type="Gene3D" id="2.60.120.10">
    <property type="entry name" value="Jelly Rolls"/>
    <property type="match status" value="1"/>
</dbReference>
<keyword evidence="3" id="KW-0804">Transcription</keyword>
<keyword evidence="1" id="KW-0805">Transcription regulation</keyword>
<dbReference type="InterPro" id="IPR036388">
    <property type="entry name" value="WH-like_DNA-bd_sf"/>
</dbReference>
<dbReference type="PROSITE" id="PS51063">
    <property type="entry name" value="HTH_CRP_2"/>
    <property type="match status" value="1"/>
</dbReference>